<organism evidence="2">
    <name type="scientific">Glyptapanteles indiensis</name>
    <name type="common">Parasitoid wasp</name>
    <dbReference type="NCBI Taxonomy" id="92994"/>
    <lineage>
        <taxon>Eukaryota</taxon>
        <taxon>Metazoa</taxon>
        <taxon>Ecdysozoa</taxon>
        <taxon>Arthropoda</taxon>
        <taxon>Hexapoda</taxon>
        <taxon>Insecta</taxon>
        <taxon>Pterygota</taxon>
        <taxon>Neoptera</taxon>
        <taxon>Endopterygota</taxon>
        <taxon>Hymenoptera</taxon>
        <taxon>Apocrita</taxon>
        <taxon>Ichneumonoidea</taxon>
        <taxon>Braconidae</taxon>
        <taxon>Microgastrinae</taxon>
        <taxon>Glyptapanteles</taxon>
    </lineage>
</organism>
<proteinExistence type="predicted"/>
<dbReference type="AlphaFoldDB" id="A0JCV1"/>
<evidence type="ECO:0000313" key="2">
    <source>
        <dbReference type="EMBL" id="ABK57008.1"/>
    </source>
</evidence>
<protein>
    <recommendedName>
        <fullName evidence="3">Secreted protein</fullName>
    </recommendedName>
</protein>
<name>A0JCV1_GLYIN</name>
<keyword evidence="1" id="KW-0732">Signal</keyword>
<accession>A0JCV1</accession>
<dbReference type="EMBL" id="AC191960">
    <property type="protein sequence ID" value="ABK57008.1"/>
    <property type="molecule type" value="Genomic_DNA"/>
</dbReference>
<evidence type="ECO:0008006" key="3">
    <source>
        <dbReference type="Google" id="ProtNLM"/>
    </source>
</evidence>
<feature type="chain" id="PRO_5002625261" description="Secreted protein" evidence="1">
    <location>
        <begin position="19"/>
        <end position="96"/>
    </location>
</feature>
<reference evidence="2" key="1">
    <citation type="submission" date="2007-01" db="EMBL/GenBank/DDBJ databases">
        <title>Direct Submission.</title>
        <authorList>
            <person name="Desjardins C.A."/>
            <person name="Gundersen-Rindal D.E."/>
            <person name="Hostetler J.B."/>
            <person name="Tallon L.J."/>
            <person name="Utterback T.R."/>
            <person name="Fuester R.W."/>
            <person name="Schatz M.C."/>
            <person name="Pedroni M.J."/>
            <person name="Fadrosh D.W."/>
            <person name="Haas B.J."/>
            <person name="Toms B.S."/>
            <person name="Chen D."/>
            <person name="Nene V."/>
        </authorList>
    </citation>
    <scope>NUCLEOTIDE SEQUENCE</scope>
</reference>
<gene>
    <name evidence="2" type="ORF">GIP_L1_00220</name>
</gene>
<feature type="signal peptide" evidence="1">
    <location>
        <begin position="1"/>
        <end position="18"/>
    </location>
</feature>
<evidence type="ECO:0000256" key="1">
    <source>
        <dbReference type="SAM" id="SignalP"/>
    </source>
</evidence>
<sequence length="96" mass="11070">MLSMCITLSALYLNQAFCSSPEHCAKRRNTDKCQYTIKILKTAEYCLRDYNVRQWGIESFPRKNCFESISNFVEIDSIISSVVVCITNINSETTNR</sequence>